<gene>
    <name evidence="1" type="ORF">ANN_06428</name>
</gene>
<evidence type="ECO:0000313" key="2">
    <source>
        <dbReference type="Proteomes" id="UP001148838"/>
    </source>
</evidence>
<dbReference type="Proteomes" id="UP001148838">
    <property type="component" value="Unassembled WGS sequence"/>
</dbReference>
<sequence>MDQLIPIFDYVENNYAMGRRRGRELQQLRHLLPLEIFPLSLHPQPNRFLTIFLLASGNDSNFMTQLKLLMARHRQKTAEYVI</sequence>
<evidence type="ECO:0000313" key="1">
    <source>
        <dbReference type="EMBL" id="KAJ4444632.1"/>
    </source>
</evidence>
<accession>A0ABQ8TFW5</accession>
<name>A0ABQ8TFW5_PERAM</name>
<dbReference type="EMBL" id="JAJSOF020000011">
    <property type="protein sequence ID" value="KAJ4444632.1"/>
    <property type="molecule type" value="Genomic_DNA"/>
</dbReference>
<keyword evidence="2" id="KW-1185">Reference proteome</keyword>
<protein>
    <submittedName>
        <fullName evidence="1">Uncharacterized protein</fullName>
    </submittedName>
</protein>
<organism evidence="1 2">
    <name type="scientific">Periplaneta americana</name>
    <name type="common">American cockroach</name>
    <name type="synonym">Blatta americana</name>
    <dbReference type="NCBI Taxonomy" id="6978"/>
    <lineage>
        <taxon>Eukaryota</taxon>
        <taxon>Metazoa</taxon>
        <taxon>Ecdysozoa</taxon>
        <taxon>Arthropoda</taxon>
        <taxon>Hexapoda</taxon>
        <taxon>Insecta</taxon>
        <taxon>Pterygota</taxon>
        <taxon>Neoptera</taxon>
        <taxon>Polyneoptera</taxon>
        <taxon>Dictyoptera</taxon>
        <taxon>Blattodea</taxon>
        <taxon>Blattoidea</taxon>
        <taxon>Blattidae</taxon>
        <taxon>Blattinae</taxon>
        <taxon>Periplaneta</taxon>
    </lineage>
</organism>
<comment type="caution">
    <text evidence="1">The sequence shown here is derived from an EMBL/GenBank/DDBJ whole genome shotgun (WGS) entry which is preliminary data.</text>
</comment>
<proteinExistence type="predicted"/>
<reference evidence="1 2" key="1">
    <citation type="journal article" date="2022" name="Allergy">
        <title>Genome assembly and annotation of Periplaneta americana reveal a comprehensive cockroach allergen profile.</title>
        <authorList>
            <person name="Wang L."/>
            <person name="Xiong Q."/>
            <person name="Saelim N."/>
            <person name="Wang L."/>
            <person name="Nong W."/>
            <person name="Wan A.T."/>
            <person name="Shi M."/>
            <person name="Liu X."/>
            <person name="Cao Q."/>
            <person name="Hui J.H.L."/>
            <person name="Sookrung N."/>
            <person name="Leung T.F."/>
            <person name="Tungtrongchitr A."/>
            <person name="Tsui S.K.W."/>
        </authorList>
    </citation>
    <scope>NUCLEOTIDE SEQUENCE [LARGE SCALE GENOMIC DNA]</scope>
    <source>
        <strain evidence="1">PWHHKU_190912</strain>
    </source>
</reference>